<dbReference type="Pfam" id="PF01255">
    <property type="entry name" value="Prenyltransf"/>
    <property type="match status" value="1"/>
</dbReference>
<keyword evidence="2" id="KW-0479">Metal-binding</keyword>
<dbReference type="PANTHER" id="PTHR10291">
    <property type="entry name" value="DEHYDRODOLICHYL DIPHOSPHATE SYNTHASE FAMILY MEMBER"/>
    <property type="match status" value="1"/>
</dbReference>
<comment type="function">
    <text evidence="2">Catalyzes the condensation of isopentenyl diphosphate (IPP) with allylic pyrophosphates generating different type of terpenoids.</text>
</comment>
<dbReference type="CDD" id="cd00475">
    <property type="entry name" value="Cis_IPPS"/>
    <property type="match status" value="1"/>
</dbReference>
<gene>
    <name evidence="3" type="ORF">AMPC_20030</name>
</gene>
<dbReference type="EC" id="2.5.1.-" evidence="2"/>
<feature type="binding site" evidence="2">
    <location>
        <position position="79"/>
    </location>
    <ligand>
        <name>substrate</name>
    </ligand>
</feature>
<dbReference type="RefSeq" id="WP_404800642.1">
    <property type="nucleotide sequence ID" value="NZ_AP025592.1"/>
</dbReference>
<dbReference type="PROSITE" id="PS01066">
    <property type="entry name" value="UPP_SYNTHASE"/>
    <property type="match status" value="1"/>
</dbReference>
<sequence>MSEKALIDELRDRVRRSPLPRHVAIIMDGNGRWAELRGLPRLEGHRAGSEAVRAVTREARSLGVEALTLYAFSAQNWARPDEEVGGLMQLLAEYLDSERAEIMDNAIRLEAVGDLDRLPSFVRERLERLRADSRGNGGMALTLALSYGGREEIVQAAQRLARRGGGPEGITEEALERELWTSDARLPPLDLLVRTSGERRISNFLLWQCAYAELSFSDILWPDFRELALLQAVGDFQTRERRFGLTGAQLAEGARGP</sequence>
<feature type="active site" evidence="2">
    <location>
        <position position="28"/>
    </location>
</feature>
<reference evidence="4" key="1">
    <citation type="journal article" date="2022" name="Int. J. Syst. Evol. Microbiol.">
        <title>Anaeromyxobacter oryzae sp. nov., Anaeromyxobacter diazotrophicus sp. nov. and Anaeromyxobacter paludicola sp. nov., isolated from paddy soils.</title>
        <authorList>
            <person name="Itoh H."/>
            <person name="Xu Z."/>
            <person name="Mise K."/>
            <person name="Masuda Y."/>
            <person name="Ushijima N."/>
            <person name="Hayakawa C."/>
            <person name="Shiratori Y."/>
            <person name="Senoo K."/>
        </authorList>
    </citation>
    <scope>NUCLEOTIDE SEQUENCE [LARGE SCALE GENOMIC DNA]</scope>
    <source>
        <strain evidence="4">Red630</strain>
    </source>
</reference>
<dbReference type="NCBIfam" id="TIGR00055">
    <property type="entry name" value="uppS"/>
    <property type="match status" value="1"/>
</dbReference>
<dbReference type="Gene3D" id="3.40.1180.10">
    <property type="entry name" value="Decaprenyl diphosphate synthase-like"/>
    <property type="match status" value="1"/>
</dbReference>
<evidence type="ECO:0000256" key="2">
    <source>
        <dbReference type="HAMAP-Rule" id="MF_01139"/>
    </source>
</evidence>
<feature type="binding site" evidence="2">
    <location>
        <position position="41"/>
    </location>
    <ligand>
        <name>substrate</name>
    </ligand>
</feature>
<comment type="subunit">
    <text evidence="2">Homodimer.</text>
</comment>
<dbReference type="InterPro" id="IPR001441">
    <property type="entry name" value="UPP_synth-like"/>
</dbReference>
<dbReference type="InterPro" id="IPR036424">
    <property type="entry name" value="UPP_synth-like_sf"/>
</dbReference>
<feature type="binding site" evidence="2">
    <location>
        <position position="77"/>
    </location>
    <ligand>
        <name>substrate</name>
    </ligand>
</feature>
<dbReference type="GO" id="GO:0016740">
    <property type="term" value="F:transferase activity"/>
    <property type="evidence" value="ECO:0007669"/>
    <property type="project" value="UniProtKB-KW"/>
</dbReference>
<keyword evidence="2" id="KW-0460">Magnesium</keyword>
<dbReference type="HAMAP" id="MF_01139">
    <property type="entry name" value="ISPT"/>
    <property type="match status" value="1"/>
</dbReference>
<comment type="cofactor">
    <cofactor evidence="2">
        <name>Mg(2+)</name>
        <dbReference type="ChEBI" id="CHEBI:18420"/>
    </cofactor>
    <text evidence="2">Binds 2 magnesium ions per subunit.</text>
</comment>
<comment type="similarity">
    <text evidence="2">Belongs to the UPP synthase family.</text>
</comment>
<evidence type="ECO:0000313" key="3">
    <source>
        <dbReference type="EMBL" id="BDG08890.1"/>
    </source>
</evidence>
<feature type="binding site" evidence="2">
    <location>
        <position position="213"/>
    </location>
    <ligand>
        <name>Mg(2+)</name>
        <dbReference type="ChEBI" id="CHEBI:18420"/>
    </ligand>
</feature>
<feature type="binding site" evidence="2">
    <location>
        <position position="194"/>
    </location>
    <ligand>
        <name>substrate</name>
    </ligand>
</feature>
<feature type="binding site" evidence="2">
    <location>
        <begin position="29"/>
        <end position="32"/>
    </location>
    <ligand>
        <name>substrate</name>
    </ligand>
</feature>
<feature type="binding site" evidence="2">
    <location>
        <begin position="200"/>
        <end position="202"/>
    </location>
    <ligand>
        <name>substrate</name>
    </ligand>
</feature>
<keyword evidence="1 2" id="KW-0808">Transferase</keyword>
<dbReference type="EMBL" id="AP025592">
    <property type="protein sequence ID" value="BDG08890.1"/>
    <property type="molecule type" value="Genomic_DNA"/>
</dbReference>
<keyword evidence="4" id="KW-1185">Reference proteome</keyword>
<feature type="binding site" evidence="2">
    <location>
        <position position="28"/>
    </location>
    <ligand>
        <name>Mg(2+)</name>
        <dbReference type="ChEBI" id="CHEBI:18420"/>
    </ligand>
</feature>
<protein>
    <recommendedName>
        <fullName evidence="2">Isoprenyl transferase</fullName>
        <ecNumber evidence="2">2.5.1.-</ecNumber>
    </recommendedName>
</protein>
<dbReference type="PANTHER" id="PTHR10291:SF0">
    <property type="entry name" value="DEHYDRODOLICHYL DIPHOSPHATE SYNTHASE 2"/>
    <property type="match status" value="1"/>
</dbReference>
<dbReference type="Proteomes" id="UP001162734">
    <property type="component" value="Chromosome"/>
</dbReference>
<dbReference type="InterPro" id="IPR018520">
    <property type="entry name" value="UPP_synth-like_CS"/>
</dbReference>
<organism evidence="3 4">
    <name type="scientific">Anaeromyxobacter paludicola</name>
    <dbReference type="NCBI Taxonomy" id="2918171"/>
    <lineage>
        <taxon>Bacteria</taxon>
        <taxon>Pseudomonadati</taxon>
        <taxon>Myxococcota</taxon>
        <taxon>Myxococcia</taxon>
        <taxon>Myxococcales</taxon>
        <taxon>Cystobacterineae</taxon>
        <taxon>Anaeromyxobacteraceae</taxon>
        <taxon>Anaeromyxobacter</taxon>
    </lineage>
</organism>
<dbReference type="SUPFAM" id="SSF64005">
    <property type="entry name" value="Undecaprenyl diphosphate synthase"/>
    <property type="match status" value="1"/>
</dbReference>
<evidence type="ECO:0000313" key="4">
    <source>
        <dbReference type="Proteomes" id="UP001162734"/>
    </source>
</evidence>
<feature type="binding site" evidence="2">
    <location>
        <position position="33"/>
    </location>
    <ligand>
        <name>substrate</name>
    </ligand>
</feature>
<evidence type="ECO:0000256" key="1">
    <source>
        <dbReference type="ARBA" id="ARBA00022679"/>
    </source>
</evidence>
<proteinExistence type="inferred from homology"/>
<feature type="active site" description="Proton acceptor" evidence="2">
    <location>
        <position position="76"/>
    </location>
</feature>
<feature type="binding site" evidence="2">
    <location>
        <position position="45"/>
    </location>
    <ligand>
        <name>substrate</name>
    </ligand>
</feature>
<name>A0ABM7XAK4_9BACT</name>
<accession>A0ABM7XAK4</accession>
<comment type="caution">
    <text evidence="2">Lacks conserved residue(s) required for the propagation of feature annotation.</text>
</comment>